<comment type="caution">
    <text evidence="4">The sequence shown here is derived from an EMBL/GenBank/DDBJ whole genome shotgun (WGS) entry which is preliminary data.</text>
</comment>
<keyword evidence="3" id="KW-0449">Lipoprotein</keyword>
<evidence type="ECO:0000313" key="4">
    <source>
        <dbReference type="EMBL" id="CAG7838640.1"/>
    </source>
</evidence>
<dbReference type="GO" id="GO:0005525">
    <property type="term" value="F:GTP binding"/>
    <property type="evidence" value="ECO:0007669"/>
    <property type="project" value="UniProtKB-KW"/>
</dbReference>
<dbReference type="InterPro" id="IPR050305">
    <property type="entry name" value="Small_GTPase_Rab"/>
</dbReference>
<reference evidence="4" key="1">
    <citation type="submission" date="2021-06" db="EMBL/GenBank/DDBJ databases">
        <authorList>
            <person name="Hodson N. C."/>
            <person name="Mongue J. A."/>
            <person name="Jaron S. K."/>
        </authorList>
    </citation>
    <scope>NUCLEOTIDE SEQUENCE</scope>
</reference>
<keyword evidence="2" id="KW-0342">GTP-binding</keyword>
<keyword evidence="1" id="KW-0547">Nucleotide-binding</keyword>
<dbReference type="SMART" id="SM00175">
    <property type="entry name" value="RAB"/>
    <property type="match status" value="1"/>
</dbReference>
<dbReference type="CDD" id="cd00154">
    <property type="entry name" value="Rab"/>
    <property type="match status" value="1"/>
</dbReference>
<evidence type="ECO:0000256" key="2">
    <source>
        <dbReference type="ARBA" id="ARBA00023134"/>
    </source>
</evidence>
<dbReference type="PROSITE" id="PS51419">
    <property type="entry name" value="RAB"/>
    <property type="match status" value="1"/>
</dbReference>
<gene>
    <name evidence="4" type="ORF">AFUS01_LOCUS47585</name>
</gene>
<accession>A0A8J2MGT2</accession>
<sequence>GVFPQQHSSTVGCDLYFKNVEIAGKVILLSIWDCGGQERFDAITPNYMRNTHGVLLVYDITRTETFDHLEKWITMVKENSPADFEKVYETTVIDLSEIKSEE</sequence>
<dbReference type="EMBL" id="CAJVCH010571831">
    <property type="protein sequence ID" value="CAG7838640.1"/>
    <property type="molecule type" value="Genomic_DNA"/>
</dbReference>
<name>A0A8J2MGT2_9HEXA</name>
<evidence type="ECO:0000256" key="1">
    <source>
        <dbReference type="ARBA" id="ARBA00022741"/>
    </source>
</evidence>
<evidence type="ECO:0000313" key="5">
    <source>
        <dbReference type="Proteomes" id="UP000708208"/>
    </source>
</evidence>
<feature type="non-terminal residue" evidence="4">
    <location>
        <position position="1"/>
    </location>
</feature>
<dbReference type="GO" id="GO:0003924">
    <property type="term" value="F:GTPase activity"/>
    <property type="evidence" value="ECO:0007669"/>
    <property type="project" value="InterPro"/>
</dbReference>
<dbReference type="AlphaFoldDB" id="A0A8J2MGT2"/>
<dbReference type="Pfam" id="PF00071">
    <property type="entry name" value="Ras"/>
    <property type="match status" value="1"/>
</dbReference>
<dbReference type="FunFam" id="3.40.50.300:FF:001447">
    <property type="entry name" value="Ras-related protein Rab-1B"/>
    <property type="match status" value="1"/>
</dbReference>
<proteinExistence type="predicted"/>
<organism evidence="4 5">
    <name type="scientific">Allacma fusca</name>
    <dbReference type="NCBI Taxonomy" id="39272"/>
    <lineage>
        <taxon>Eukaryota</taxon>
        <taxon>Metazoa</taxon>
        <taxon>Ecdysozoa</taxon>
        <taxon>Arthropoda</taxon>
        <taxon>Hexapoda</taxon>
        <taxon>Collembola</taxon>
        <taxon>Symphypleona</taxon>
        <taxon>Sminthuridae</taxon>
        <taxon>Allacma</taxon>
    </lineage>
</organism>
<keyword evidence="5" id="KW-1185">Reference proteome</keyword>
<evidence type="ECO:0000256" key="3">
    <source>
        <dbReference type="ARBA" id="ARBA00023289"/>
    </source>
</evidence>
<dbReference type="Proteomes" id="UP000708208">
    <property type="component" value="Unassembled WGS sequence"/>
</dbReference>
<protein>
    <submittedName>
        <fullName evidence="4">Uncharacterized protein</fullName>
    </submittedName>
</protein>
<dbReference type="PROSITE" id="PS51421">
    <property type="entry name" value="RAS"/>
    <property type="match status" value="1"/>
</dbReference>
<keyword evidence="3" id="KW-0636">Prenylation</keyword>
<dbReference type="InterPro" id="IPR001806">
    <property type="entry name" value="Small_GTPase"/>
</dbReference>
<dbReference type="PANTHER" id="PTHR47980">
    <property type="entry name" value="LD44762P"/>
    <property type="match status" value="1"/>
</dbReference>